<proteinExistence type="predicted"/>
<dbReference type="EMBL" id="CP104558">
    <property type="protein sequence ID" value="UXH46451.1"/>
    <property type="molecule type" value="Genomic_DNA"/>
</dbReference>
<accession>A0ACD4CDU7</accession>
<dbReference type="Proteomes" id="UP001064027">
    <property type="component" value="Chromosome"/>
</dbReference>
<reference evidence="1" key="1">
    <citation type="submission" date="2022-09" db="EMBL/GenBank/DDBJ databases">
        <title>Complete genome sequence of Rossellomorea vietnamensis strain RL-WG62, a newly isolated PGPR with the potential for plant salinity stress alleviation.</title>
        <authorList>
            <person name="Ren L."/>
            <person name="Wang G."/>
            <person name="Hu H."/>
        </authorList>
    </citation>
    <scope>NUCLEOTIDE SEQUENCE</scope>
    <source>
        <strain evidence="1">RL-WG62</strain>
    </source>
</reference>
<name>A0ACD4CDU7_9BACI</name>
<gene>
    <name evidence="1" type="ORF">N5C46_10530</name>
</gene>
<sequence length="243" mass="26635">MNYQSKIGHHGNSDELLKYYDSIETSSSYLKMISNSGTSETPLDVALDLKRICSHDRIELIATTNWLAHLGGSPAVQITIPRTDQLLTTNLTPLYFLLEVPITFNVYRDGVSVYKTTDYRTLLYNANIPSTVTSITGVTRLESIALRPVAATSTGTPPAATTTFQFIDQNPSKEEHVYTISAQVNNLSLVTFTPVLSTTSTDIPAIPVGYNASYGSLSSSVSFVSFSGKVFDKMENFCKGDYE</sequence>
<keyword evidence="2" id="KW-1185">Reference proteome</keyword>
<evidence type="ECO:0000313" key="2">
    <source>
        <dbReference type="Proteomes" id="UP001064027"/>
    </source>
</evidence>
<organism evidence="1 2">
    <name type="scientific">Rossellomorea vietnamensis</name>
    <dbReference type="NCBI Taxonomy" id="218284"/>
    <lineage>
        <taxon>Bacteria</taxon>
        <taxon>Bacillati</taxon>
        <taxon>Bacillota</taxon>
        <taxon>Bacilli</taxon>
        <taxon>Bacillales</taxon>
        <taxon>Bacillaceae</taxon>
        <taxon>Rossellomorea</taxon>
    </lineage>
</organism>
<protein>
    <submittedName>
        <fullName evidence="1">Uncharacterized protein</fullName>
    </submittedName>
</protein>
<evidence type="ECO:0000313" key="1">
    <source>
        <dbReference type="EMBL" id="UXH46451.1"/>
    </source>
</evidence>